<evidence type="ECO:0000259" key="1">
    <source>
        <dbReference type="Pfam" id="PF01937"/>
    </source>
</evidence>
<organism evidence="2 3">
    <name type="scientific">Methanobrevibacter olleyae</name>
    <dbReference type="NCBI Taxonomy" id="294671"/>
    <lineage>
        <taxon>Archaea</taxon>
        <taxon>Methanobacteriati</taxon>
        <taxon>Methanobacteriota</taxon>
        <taxon>Methanomada group</taxon>
        <taxon>Methanobacteria</taxon>
        <taxon>Methanobacteriales</taxon>
        <taxon>Methanobacteriaceae</taxon>
        <taxon>Methanobrevibacter</taxon>
    </lineage>
</organism>
<evidence type="ECO:0000313" key="2">
    <source>
        <dbReference type="EMBL" id="MBE6513109.1"/>
    </source>
</evidence>
<dbReference type="PIRSF" id="PIRSF006593">
    <property type="entry name" value="UCP006593"/>
    <property type="match status" value="1"/>
</dbReference>
<sequence>MKVYYECGACFLRQAKEAIDLSTEDEELKFKLIQDVLSYLGENFSKDLSSNATGTRIHQYIKKETGCYDPYCNQKKEGNEIALSLVPKLREILKEDNSLETYVKIAIVGNILDFGTFSLDTEFESMISEGLGKELVINKIDEFEEALRKYDKVLYLVDNTGEIIFDKFLLEKIKEYDVDITVAVKERPILNDACMKEALEAGLDEVATLITTGSDSVGVVESMVSDEFKELLLGSPFVISKGMGNFEGLTEMNLEGQDIFVLLCTKCSSISKELGLAEGSHILTTL</sequence>
<dbReference type="Proteomes" id="UP000732619">
    <property type="component" value="Unassembled WGS sequence"/>
</dbReference>
<feature type="domain" description="Damage-control phosphatase ARMT1-like metal-binding" evidence="1">
    <location>
        <begin position="4"/>
        <end position="280"/>
    </location>
</feature>
<dbReference type="Gene3D" id="1.10.8.380">
    <property type="entry name" value="Uncharacterised protein PF01937, DUF89, domain 1"/>
    <property type="match status" value="1"/>
</dbReference>
<name>A0A8T3VZI3_METOL</name>
<dbReference type="AlphaFoldDB" id="A0A8T3VZI3"/>
<dbReference type="Gene3D" id="1.10.285.20">
    <property type="entry name" value="Uncharacterised protein PF01937, DUF89, domain 2"/>
    <property type="match status" value="1"/>
</dbReference>
<dbReference type="InterPro" id="IPR014444">
    <property type="entry name" value="PH1575-like"/>
</dbReference>
<reference evidence="2" key="1">
    <citation type="submission" date="2019-04" db="EMBL/GenBank/DDBJ databases">
        <title>Evolution of Biomass-Degrading Anaerobic Consortia Revealed by Metagenomics.</title>
        <authorList>
            <person name="Peng X."/>
        </authorList>
    </citation>
    <scope>NUCLEOTIDE SEQUENCE</scope>
    <source>
        <strain evidence="2">SIG14</strain>
    </source>
</reference>
<dbReference type="EMBL" id="SUTG01000048">
    <property type="protein sequence ID" value="MBE6513109.1"/>
    <property type="molecule type" value="Genomic_DNA"/>
</dbReference>
<accession>A0A8T3VZI3</accession>
<dbReference type="Gene3D" id="3.40.50.10880">
    <property type="entry name" value="Uncharacterised protein PF01937, DUF89, domain 3"/>
    <property type="match status" value="1"/>
</dbReference>
<protein>
    <submittedName>
        <fullName evidence="2">DUF89 family protein</fullName>
    </submittedName>
</protein>
<comment type="caution">
    <text evidence="2">The sequence shown here is derived from an EMBL/GenBank/DDBJ whole genome shotgun (WGS) entry which is preliminary data.</text>
</comment>
<dbReference type="Pfam" id="PF01937">
    <property type="entry name" value="ARMT1-like_dom"/>
    <property type="match status" value="1"/>
</dbReference>
<dbReference type="InterPro" id="IPR036075">
    <property type="entry name" value="ARMT-1-like_metal-bd_sf"/>
</dbReference>
<dbReference type="InterPro" id="IPR002791">
    <property type="entry name" value="ARMT1-like_metal-bd"/>
</dbReference>
<evidence type="ECO:0000313" key="3">
    <source>
        <dbReference type="Proteomes" id="UP000732619"/>
    </source>
</evidence>
<dbReference type="SUPFAM" id="SSF111321">
    <property type="entry name" value="AF1104-like"/>
    <property type="match status" value="1"/>
</dbReference>
<proteinExistence type="predicted"/>
<gene>
    <name evidence="2" type="ORF">E7Z75_08230</name>
</gene>